<name>A0AC58TL96_TOBAC</name>
<sequence>MIVYSFRKSDKGLCADCKVISSENIMTQHRLLVMDLEIMRKQSKRVVYGLHRIKLEALNKDRAQELRDKLLGMGAWSSNGETSSMWTATANCIRDAAKEFLESVDEEEKRTNREEYKLAKRKEKLAVTAAKTATFECFCEELGGKRGDKKLYRLAKVRERKARDLDQVKWIKDEDGIVLLDETLIRRRY</sequence>
<reference evidence="2" key="2">
    <citation type="submission" date="2025-08" db="UniProtKB">
        <authorList>
            <consortium name="RefSeq"/>
        </authorList>
    </citation>
    <scope>IDENTIFICATION</scope>
    <source>
        <tissue evidence="2">Leaf</tissue>
    </source>
</reference>
<protein>
    <submittedName>
        <fullName evidence="2">Uncharacterized protein LOC142175300</fullName>
    </submittedName>
</protein>
<keyword evidence="1" id="KW-1185">Reference proteome</keyword>
<gene>
    <name evidence="2" type="primary">LOC142175300</name>
</gene>
<proteinExistence type="predicted"/>
<evidence type="ECO:0000313" key="1">
    <source>
        <dbReference type="Proteomes" id="UP000790787"/>
    </source>
</evidence>
<dbReference type="RefSeq" id="XP_075097987.1">
    <property type="nucleotide sequence ID" value="XM_075241886.1"/>
</dbReference>
<evidence type="ECO:0000313" key="2">
    <source>
        <dbReference type="RefSeq" id="XP_075097987.1"/>
    </source>
</evidence>
<organism evidence="1 2">
    <name type="scientific">Nicotiana tabacum</name>
    <name type="common">Common tobacco</name>
    <dbReference type="NCBI Taxonomy" id="4097"/>
    <lineage>
        <taxon>Eukaryota</taxon>
        <taxon>Viridiplantae</taxon>
        <taxon>Streptophyta</taxon>
        <taxon>Embryophyta</taxon>
        <taxon>Tracheophyta</taxon>
        <taxon>Spermatophyta</taxon>
        <taxon>Magnoliopsida</taxon>
        <taxon>eudicotyledons</taxon>
        <taxon>Gunneridae</taxon>
        <taxon>Pentapetalae</taxon>
        <taxon>asterids</taxon>
        <taxon>lamiids</taxon>
        <taxon>Solanales</taxon>
        <taxon>Solanaceae</taxon>
        <taxon>Nicotianoideae</taxon>
        <taxon>Nicotianeae</taxon>
        <taxon>Nicotiana</taxon>
    </lineage>
</organism>
<reference evidence="1" key="1">
    <citation type="journal article" date="2014" name="Nat. Commun.">
        <title>The tobacco genome sequence and its comparison with those of tomato and potato.</title>
        <authorList>
            <person name="Sierro N."/>
            <person name="Battey J.N."/>
            <person name="Ouadi S."/>
            <person name="Bakaher N."/>
            <person name="Bovet L."/>
            <person name="Willig A."/>
            <person name="Goepfert S."/>
            <person name="Peitsch M.C."/>
            <person name="Ivanov N.V."/>
        </authorList>
    </citation>
    <scope>NUCLEOTIDE SEQUENCE [LARGE SCALE GENOMIC DNA]</scope>
</reference>
<accession>A0AC58TL96</accession>
<dbReference type="Proteomes" id="UP000790787">
    <property type="component" value="Chromosome 21"/>
</dbReference>